<dbReference type="Pfam" id="PF00561">
    <property type="entry name" value="Abhydrolase_1"/>
    <property type="match status" value="1"/>
</dbReference>
<evidence type="ECO:0000313" key="12">
    <source>
        <dbReference type="EMBL" id="PVY94340.1"/>
    </source>
</evidence>
<evidence type="ECO:0000256" key="8">
    <source>
        <dbReference type="PIRNR" id="PIRNR006431"/>
    </source>
</evidence>
<dbReference type="PIRSF" id="PIRSF006431">
    <property type="entry name" value="Pept_S33"/>
    <property type="match status" value="1"/>
</dbReference>
<keyword evidence="5 8" id="KW-0963">Cytoplasm</keyword>
<name>A0A2U1E315_9FIRM</name>
<feature type="active site" description="Proton donor" evidence="9">
    <location>
        <position position="283"/>
    </location>
</feature>
<keyword evidence="4 8" id="KW-0031">Aminopeptidase</keyword>
<evidence type="ECO:0000259" key="11">
    <source>
        <dbReference type="Pfam" id="PF00561"/>
    </source>
</evidence>
<proteinExistence type="inferred from homology"/>
<comment type="catalytic activity">
    <reaction evidence="1 8 10">
        <text>Release of N-terminal proline from a peptide.</text>
        <dbReference type="EC" id="3.4.11.5"/>
    </reaction>
</comment>
<feature type="active site" description="Nucleophile" evidence="9">
    <location>
        <position position="102"/>
    </location>
</feature>
<dbReference type="GO" id="GO:0006508">
    <property type="term" value="P:proteolysis"/>
    <property type="evidence" value="ECO:0007669"/>
    <property type="project" value="UniProtKB-KW"/>
</dbReference>
<accession>A0A2U1E315</accession>
<feature type="active site" evidence="9">
    <location>
        <position position="255"/>
    </location>
</feature>
<dbReference type="EC" id="3.4.11.5" evidence="8 10"/>
<dbReference type="NCBIfam" id="TIGR01249">
    <property type="entry name" value="pro_imino_pep_1"/>
    <property type="match status" value="1"/>
</dbReference>
<dbReference type="GO" id="GO:0004177">
    <property type="term" value="F:aminopeptidase activity"/>
    <property type="evidence" value="ECO:0007669"/>
    <property type="project" value="UniProtKB-UniRule"/>
</dbReference>
<dbReference type="InterPro" id="IPR005944">
    <property type="entry name" value="Pro_iminopeptidase"/>
</dbReference>
<dbReference type="PRINTS" id="PR00111">
    <property type="entry name" value="ABHYDROLASE"/>
</dbReference>
<dbReference type="Gene3D" id="3.40.50.1820">
    <property type="entry name" value="alpha/beta hydrolase"/>
    <property type="match status" value="1"/>
</dbReference>
<organism evidence="12 13">
    <name type="scientific">Ezakiella coagulans</name>
    <dbReference type="NCBI Taxonomy" id="46507"/>
    <lineage>
        <taxon>Bacteria</taxon>
        <taxon>Bacillati</taxon>
        <taxon>Bacillota</taxon>
        <taxon>Tissierellia</taxon>
        <taxon>Ezakiella</taxon>
    </lineage>
</organism>
<evidence type="ECO:0000256" key="3">
    <source>
        <dbReference type="ARBA" id="ARBA00010088"/>
    </source>
</evidence>
<evidence type="ECO:0000256" key="1">
    <source>
        <dbReference type="ARBA" id="ARBA00001585"/>
    </source>
</evidence>
<evidence type="ECO:0000256" key="2">
    <source>
        <dbReference type="ARBA" id="ARBA00004496"/>
    </source>
</evidence>
<keyword evidence="7 8" id="KW-0378">Hydrolase</keyword>
<evidence type="ECO:0000256" key="10">
    <source>
        <dbReference type="RuleBase" id="RU003421"/>
    </source>
</evidence>
<dbReference type="GO" id="GO:0005737">
    <property type="term" value="C:cytoplasm"/>
    <property type="evidence" value="ECO:0007669"/>
    <property type="project" value="UniProtKB-SubCell"/>
</dbReference>
<gene>
    <name evidence="12" type="ORF">C7381_10542</name>
</gene>
<comment type="similarity">
    <text evidence="3 8 10">Belongs to the peptidase S33 family.</text>
</comment>
<protein>
    <recommendedName>
        <fullName evidence="8 10">Proline iminopeptidase</fullName>
        <shortName evidence="8">PIP</shortName>
        <ecNumber evidence="8 10">3.4.11.5</ecNumber>
    </recommendedName>
    <alternativeName>
        <fullName evidence="8">Prolyl aminopeptidase</fullName>
    </alternativeName>
</protein>
<evidence type="ECO:0000256" key="9">
    <source>
        <dbReference type="PIRSR" id="PIRSR006431-1"/>
    </source>
</evidence>
<dbReference type="EMBL" id="QEKV01000005">
    <property type="protein sequence ID" value="PVY94340.1"/>
    <property type="molecule type" value="Genomic_DNA"/>
</dbReference>
<dbReference type="PRINTS" id="PR00793">
    <property type="entry name" value="PROAMNOPTASE"/>
</dbReference>
<sequence length="302" mass="35054">MKIIENIKLKVDETHTLNILECGNKNGVPVIFLHGGPGGSVGEKSLEFFNENHHVILFDQRGTGKSTPFLETKNVTPFHTIEDMEKIREHFGIEKWTVFGGSYGSTLALLYAILHPERVENLVLRGIFLGREEDVHWLYEEGASYYFPELFEEYKNFLPENKRNKIVDSYYEIFMSDDEEKKKAAAIKWANWEDGLVTLLPGEVDNEYTDQKMSLAFYECFYFKNKNFFPTDNYILENADKIKNIKTYIVHGRYDIDCRPIGAYCLAQKLENVELYITDAAGHSPYEENNLKKLREIMNGIK</sequence>
<keyword evidence="13" id="KW-1185">Reference proteome</keyword>
<dbReference type="AlphaFoldDB" id="A0A2U1E315"/>
<dbReference type="SUPFAM" id="SSF53474">
    <property type="entry name" value="alpha/beta-Hydrolases"/>
    <property type="match status" value="1"/>
</dbReference>
<evidence type="ECO:0000256" key="4">
    <source>
        <dbReference type="ARBA" id="ARBA00022438"/>
    </source>
</evidence>
<evidence type="ECO:0000256" key="6">
    <source>
        <dbReference type="ARBA" id="ARBA00022670"/>
    </source>
</evidence>
<feature type="domain" description="AB hydrolase-1" evidence="11">
    <location>
        <begin position="29"/>
        <end position="289"/>
    </location>
</feature>
<evidence type="ECO:0000313" key="13">
    <source>
        <dbReference type="Proteomes" id="UP000245793"/>
    </source>
</evidence>
<dbReference type="PANTHER" id="PTHR43722">
    <property type="entry name" value="PROLINE IMINOPEPTIDASE"/>
    <property type="match status" value="1"/>
</dbReference>
<evidence type="ECO:0000256" key="7">
    <source>
        <dbReference type="ARBA" id="ARBA00022801"/>
    </source>
</evidence>
<comment type="caution">
    <text evidence="12">The sequence shown here is derived from an EMBL/GenBank/DDBJ whole genome shotgun (WGS) entry which is preliminary data.</text>
</comment>
<dbReference type="InterPro" id="IPR002410">
    <property type="entry name" value="Peptidase_S33"/>
</dbReference>
<dbReference type="Proteomes" id="UP000245793">
    <property type="component" value="Unassembled WGS sequence"/>
</dbReference>
<dbReference type="InterPro" id="IPR029058">
    <property type="entry name" value="AB_hydrolase_fold"/>
</dbReference>
<dbReference type="RefSeq" id="WP_116480125.1">
    <property type="nucleotide sequence ID" value="NZ_QEKV01000005.1"/>
</dbReference>
<reference evidence="12 13" key="1">
    <citation type="submission" date="2018-04" db="EMBL/GenBank/DDBJ databases">
        <title>Genomic Encyclopedia of Type Strains, Phase IV (KMG-IV): sequencing the most valuable type-strain genomes for metagenomic binning, comparative biology and taxonomic classification.</title>
        <authorList>
            <person name="Goeker M."/>
        </authorList>
    </citation>
    <scope>NUCLEOTIDE SEQUENCE [LARGE SCALE GENOMIC DNA]</scope>
    <source>
        <strain evidence="12 13">DSM 20705</strain>
    </source>
</reference>
<comment type="subcellular location">
    <subcellularLocation>
        <location evidence="2 8">Cytoplasm</location>
    </subcellularLocation>
</comment>
<dbReference type="InterPro" id="IPR000073">
    <property type="entry name" value="AB_hydrolase_1"/>
</dbReference>
<keyword evidence="6 8" id="KW-0645">Protease</keyword>
<dbReference type="PANTHER" id="PTHR43722:SF1">
    <property type="entry name" value="PROLINE IMINOPEPTIDASE"/>
    <property type="match status" value="1"/>
</dbReference>
<evidence type="ECO:0000256" key="5">
    <source>
        <dbReference type="ARBA" id="ARBA00022490"/>
    </source>
</evidence>